<keyword evidence="7" id="KW-0963">Cytoplasm</keyword>
<dbReference type="STRING" id="46835.A0A504YWE4"/>
<dbReference type="OrthoDB" id="416344at2759"/>
<feature type="domain" description="Peptidase S9 prolyl oligopeptidase catalytic" evidence="9">
    <location>
        <begin position="590"/>
        <end position="807"/>
    </location>
</feature>
<dbReference type="EMBL" id="SUNJ01006861">
    <property type="protein sequence ID" value="TPP62417.1"/>
    <property type="molecule type" value="Genomic_DNA"/>
</dbReference>
<organism evidence="11 12">
    <name type="scientific">Fasciola gigantica</name>
    <name type="common">Giant liver fluke</name>
    <dbReference type="NCBI Taxonomy" id="46835"/>
    <lineage>
        <taxon>Eukaryota</taxon>
        <taxon>Metazoa</taxon>
        <taxon>Spiralia</taxon>
        <taxon>Lophotrochozoa</taxon>
        <taxon>Platyhelminthes</taxon>
        <taxon>Trematoda</taxon>
        <taxon>Digenea</taxon>
        <taxon>Plagiorchiida</taxon>
        <taxon>Echinostomata</taxon>
        <taxon>Echinostomatoidea</taxon>
        <taxon>Fasciolidae</taxon>
        <taxon>Fasciola</taxon>
    </lineage>
</organism>
<evidence type="ECO:0000256" key="7">
    <source>
        <dbReference type="ARBA" id="ARBA00022490"/>
    </source>
</evidence>
<dbReference type="InterPro" id="IPR001375">
    <property type="entry name" value="Peptidase_S9_cat"/>
</dbReference>
<evidence type="ECO:0000313" key="12">
    <source>
        <dbReference type="Proteomes" id="UP000316759"/>
    </source>
</evidence>
<evidence type="ECO:0000256" key="3">
    <source>
        <dbReference type="ARBA" id="ARBA00010040"/>
    </source>
</evidence>
<proteinExistence type="inferred from homology"/>
<comment type="subcellular location">
    <subcellularLocation>
        <location evidence="2">Cytoplasm</location>
    </subcellularLocation>
</comment>
<accession>A0A504YWE4</accession>
<dbReference type="AlphaFoldDB" id="A0A504YWE4"/>
<evidence type="ECO:0000259" key="9">
    <source>
        <dbReference type="Pfam" id="PF00326"/>
    </source>
</evidence>
<dbReference type="GO" id="GO:0008242">
    <property type="term" value="F:omega peptidase activity"/>
    <property type="evidence" value="ECO:0007669"/>
    <property type="project" value="UniProtKB-EC"/>
</dbReference>
<sequence length="812" mass="89034">MAFNVQAGGHLAAVYKRFNAPAVLKKARISRFDLTSANRRKYVVTSDWESSDVSRKERCKFVQSAVLTVEHDLGTVRSEFVCEPSFVSLGNGFPFSDQNGARVLWSIAAPDSGLRAVCVEYMQSAALSAASRASKACAPVSGCFVQIWLHGNLLNTIKLPNTGDSAQHGKVYPNFRVAFSGAAWSFNSKEIVYTAEGVANPETKISDDDSDYQVFRHDEDWGEGLHGVRRTVLCLLNVSSGQVSRLVDEEKLPGVAPSGPIWCPNERGIVFLGYALRAYNLGVKYCTQRPCRLYHLDIDSGHLLPLSDPNQSARCPSFSPDGKCLVWLEDQVGGPHQQCSVLKALQWPTTDGVLSRTVVPRVESPEQGSMFPGLYGDLPERCWSSDSQHVIMSSIWGFQLVALLIRVNLQEEQSAPTFPAVVTLLPSIDELPNKEEPRSVSVLDVYEDVVCASFNSVTTPPVLAVLSLRPVLQRTNNPDSNPEWLIISSSEGLFGADARLRLSGVSQYQLNVSVSEVDSSEYVSALLVCPKSIPQTRGLEVVDLFGDESQKLQLIKPLHPPHHLHGLIVWPHGGPHSAFTGSWSPVIAGFVASGFACLLVNYRGSLGYGDLTLRSLLGYIGRKDVADCVTATKWAHNKLRELFGAPVPTVLFGGSHGGFLVLHLAARYPSLYRAVVARNPVVNLATMVDTSDIPDWCFAEAGILNTDSEWTLSHITDLEDFKKFRAMSPLNQLKPDWSAPLLLLLGAKDRRVPMSQGLTFYRKLKALCPKVPCEVMIFPHDAHPLESPAASAASFIETVTWFIKHLQEPDSA</sequence>
<comment type="catalytic activity">
    <reaction evidence="1">
        <text>Cleavage of an N-acetyl or N-formyl amino acid from the N-terminus of a polypeptide.</text>
        <dbReference type="EC" id="3.4.19.1"/>
    </reaction>
</comment>
<dbReference type="InterPro" id="IPR045550">
    <property type="entry name" value="AARE_N"/>
</dbReference>
<dbReference type="PANTHER" id="PTHR42776:SF4">
    <property type="entry name" value="ACYLAMINO-ACID-RELEASING ENZYME"/>
    <property type="match status" value="1"/>
</dbReference>
<dbReference type="Proteomes" id="UP000316759">
    <property type="component" value="Unassembled WGS sequence"/>
</dbReference>
<dbReference type="SUPFAM" id="SSF82171">
    <property type="entry name" value="DPP6 N-terminal domain-like"/>
    <property type="match status" value="1"/>
</dbReference>
<evidence type="ECO:0000256" key="1">
    <source>
        <dbReference type="ARBA" id="ARBA00000721"/>
    </source>
</evidence>
<evidence type="ECO:0000256" key="8">
    <source>
        <dbReference type="ARBA" id="ARBA00022801"/>
    </source>
</evidence>
<name>A0A504YWE4_FASGI</name>
<reference evidence="11 12" key="1">
    <citation type="submission" date="2019-04" db="EMBL/GenBank/DDBJ databases">
        <title>Annotation for the trematode Fasciola gigantica.</title>
        <authorList>
            <person name="Choi Y.-J."/>
        </authorList>
    </citation>
    <scope>NUCLEOTIDE SEQUENCE [LARGE SCALE GENOMIC DNA]</scope>
    <source>
        <strain evidence="11">Uganda_cow_1</strain>
    </source>
</reference>
<evidence type="ECO:0000256" key="6">
    <source>
        <dbReference type="ARBA" id="ARBA00018421"/>
    </source>
</evidence>
<evidence type="ECO:0000256" key="2">
    <source>
        <dbReference type="ARBA" id="ARBA00004496"/>
    </source>
</evidence>
<dbReference type="GO" id="GO:0005737">
    <property type="term" value="C:cytoplasm"/>
    <property type="evidence" value="ECO:0007669"/>
    <property type="project" value="UniProtKB-SubCell"/>
</dbReference>
<dbReference type="InterPro" id="IPR029058">
    <property type="entry name" value="AB_hydrolase_fold"/>
</dbReference>
<feature type="domain" description="Acylamino-acid-releasing enzyme N-terminal" evidence="10">
    <location>
        <begin position="141"/>
        <end position="407"/>
    </location>
</feature>
<dbReference type="GO" id="GO:0004252">
    <property type="term" value="F:serine-type endopeptidase activity"/>
    <property type="evidence" value="ECO:0007669"/>
    <property type="project" value="TreeGrafter"/>
</dbReference>
<keyword evidence="12" id="KW-1185">Reference proteome</keyword>
<dbReference type="Gene3D" id="2.120.10.30">
    <property type="entry name" value="TolB, C-terminal domain"/>
    <property type="match status" value="1"/>
</dbReference>
<dbReference type="Pfam" id="PF19283">
    <property type="entry name" value="APEH_N"/>
    <property type="match status" value="1"/>
</dbReference>
<keyword evidence="8" id="KW-0378">Hydrolase</keyword>
<dbReference type="SUPFAM" id="SSF53474">
    <property type="entry name" value="alpha/beta-Hydrolases"/>
    <property type="match status" value="1"/>
</dbReference>
<evidence type="ECO:0000256" key="5">
    <source>
        <dbReference type="ARBA" id="ARBA00012917"/>
    </source>
</evidence>
<dbReference type="GO" id="GO:0006508">
    <property type="term" value="P:proteolysis"/>
    <property type="evidence" value="ECO:0007669"/>
    <property type="project" value="InterPro"/>
</dbReference>
<evidence type="ECO:0000256" key="4">
    <source>
        <dbReference type="ARBA" id="ARBA00011881"/>
    </source>
</evidence>
<dbReference type="Pfam" id="PF00326">
    <property type="entry name" value="Peptidase_S9"/>
    <property type="match status" value="1"/>
</dbReference>
<dbReference type="EC" id="3.4.19.1" evidence="5"/>
<evidence type="ECO:0000259" key="10">
    <source>
        <dbReference type="Pfam" id="PF19283"/>
    </source>
</evidence>
<gene>
    <name evidence="11" type="ORF">FGIG_03658</name>
</gene>
<dbReference type="InterPro" id="IPR011042">
    <property type="entry name" value="6-blade_b-propeller_TolB-like"/>
</dbReference>
<comment type="subunit">
    <text evidence="4">Homotetramer.</text>
</comment>
<comment type="caution">
    <text evidence="11">The sequence shown here is derived from an EMBL/GenBank/DDBJ whole genome shotgun (WGS) entry which is preliminary data.</text>
</comment>
<dbReference type="Gene3D" id="3.40.50.1820">
    <property type="entry name" value="alpha/beta hydrolase"/>
    <property type="match status" value="1"/>
</dbReference>
<protein>
    <recommendedName>
        <fullName evidence="6">Acylamino-acid-releasing enzyme</fullName>
        <ecNumber evidence="5">3.4.19.1</ecNumber>
    </recommendedName>
</protein>
<comment type="similarity">
    <text evidence="3">Belongs to the peptidase S9C family.</text>
</comment>
<dbReference type="PANTHER" id="PTHR42776">
    <property type="entry name" value="SERINE PEPTIDASE S9 FAMILY MEMBER"/>
    <property type="match status" value="1"/>
</dbReference>
<evidence type="ECO:0000313" key="11">
    <source>
        <dbReference type="EMBL" id="TPP62417.1"/>
    </source>
</evidence>